<evidence type="ECO:0000256" key="4">
    <source>
        <dbReference type="ARBA" id="ARBA00022692"/>
    </source>
</evidence>
<feature type="transmembrane region" description="Helical" evidence="7">
    <location>
        <begin position="95"/>
        <end position="119"/>
    </location>
</feature>
<organism evidence="9">
    <name type="scientific">Caldilineaceae bacterium SB0662_bin_9</name>
    <dbReference type="NCBI Taxonomy" id="2605258"/>
    <lineage>
        <taxon>Bacteria</taxon>
        <taxon>Bacillati</taxon>
        <taxon>Chloroflexota</taxon>
        <taxon>Caldilineae</taxon>
        <taxon>Caldilineales</taxon>
        <taxon>Caldilineaceae</taxon>
    </lineage>
</organism>
<dbReference type="GO" id="GO:0055085">
    <property type="term" value="P:transmembrane transport"/>
    <property type="evidence" value="ECO:0007669"/>
    <property type="project" value="InterPro"/>
</dbReference>
<dbReference type="SUPFAM" id="SSF161098">
    <property type="entry name" value="MetI-like"/>
    <property type="match status" value="1"/>
</dbReference>
<keyword evidence="3" id="KW-1003">Cell membrane</keyword>
<comment type="similarity">
    <text evidence="7">Belongs to the binding-protein-dependent transport system permease family.</text>
</comment>
<proteinExistence type="inferred from homology"/>
<dbReference type="AlphaFoldDB" id="A0A6B1DUS2"/>
<dbReference type="PROSITE" id="PS50928">
    <property type="entry name" value="ABC_TM1"/>
    <property type="match status" value="1"/>
</dbReference>
<evidence type="ECO:0000256" key="6">
    <source>
        <dbReference type="ARBA" id="ARBA00023136"/>
    </source>
</evidence>
<gene>
    <name evidence="9" type="ORF">F4Y08_08990</name>
</gene>
<feature type="domain" description="ABC transmembrane type-1" evidence="8">
    <location>
        <begin position="96"/>
        <end position="305"/>
    </location>
</feature>
<sequence>MAQMQDTVDPGAIPARPVTPWWQRASKRRILNMAIIYLLILPGAVMFLIPLLWMLSTSLKESRQIFVNPPVWIPNPIVWQNFTDGWSAYLPFNTFFVNSTLITLNNIVGNLFSCCLAAYGFARLRARGRNVLFGLVLATMLLPNEVLIIPQYVLFTKITQFLKPWWDYYTPGGILWMRYLSWLPMMVPPWFGFPFFIFLLRQFFLTIPLDLDEAARLDGASSWRILIQILVPLTKPALATVVIFAFIGNWNNFLMPLIYIRAQKEQVLAVGLNQFRGQFGHVDFHYMMAVSLIVLLPVLLIFFFGQRIFVQGIALTGIKG</sequence>
<protein>
    <submittedName>
        <fullName evidence="9">Carbohydrate ABC transporter permease</fullName>
    </submittedName>
</protein>
<dbReference type="CDD" id="cd06261">
    <property type="entry name" value="TM_PBP2"/>
    <property type="match status" value="1"/>
</dbReference>
<dbReference type="GO" id="GO:0005886">
    <property type="term" value="C:plasma membrane"/>
    <property type="evidence" value="ECO:0007669"/>
    <property type="project" value="UniProtKB-SubCell"/>
</dbReference>
<evidence type="ECO:0000256" key="2">
    <source>
        <dbReference type="ARBA" id="ARBA00022448"/>
    </source>
</evidence>
<keyword evidence="4 7" id="KW-0812">Transmembrane</keyword>
<dbReference type="InterPro" id="IPR000515">
    <property type="entry name" value="MetI-like"/>
</dbReference>
<evidence type="ECO:0000313" key="9">
    <source>
        <dbReference type="EMBL" id="MYD90452.1"/>
    </source>
</evidence>
<dbReference type="EMBL" id="VXPY01000062">
    <property type="protein sequence ID" value="MYD90452.1"/>
    <property type="molecule type" value="Genomic_DNA"/>
</dbReference>
<dbReference type="PANTHER" id="PTHR43744">
    <property type="entry name" value="ABC TRANSPORTER PERMEASE PROTEIN MG189-RELATED-RELATED"/>
    <property type="match status" value="1"/>
</dbReference>
<feature type="transmembrane region" description="Helical" evidence="7">
    <location>
        <begin position="225"/>
        <end position="247"/>
    </location>
</feature>
<dbReference type="InterPro" id="IPR035906">
    <property type="entry name" value="MetI-like_sf"/>
</dbReference>
<keyword evidence="5 7" id="KW-1133">Transmembrane helix</keyword>
<dbReference type="Pfam" id="PF00528">
    <property type="entry name" value="BPD_transp_1"/>
    <property type="match status" value="1"/>
</dbReference>
<feature type="transmembrane region" description="Helical" evidence="7">
    <location>
        <begin position="175"/>
        <end position="200"/>
    </location>
</feature>
<dbReference type="Gene3D" id="1.10.3720.10">
    <property type="entry name" value="MetI-like"/>
    <property type="match status" value="1"/>
</dbReference>
<comment type="caution">
    <text evidence="9">The sequence shown here is derived from an EMBL/GenBank/DDBJ whole genome shotgun (WGS) entry which is preliminary data.</text>
</comment>
<evidence type="ECO:0000256" key="1">
    <source>
        <dbReference type="ARBA" id="ARBA00004651"/>
    </source>
</evidence>
<evidence type="ECO:0000256" key="7">
    <source>
        <dbReference type="RuleBase" id="RU363032"/>
    </source>
</evidence>
<reference evidence="9" key="1">
    <citation type="submission" date="2019-09" db="EMBL/GenBank/DDBJ databases">
        <title>Characterisation of the sponge microbiome using genome-centric metagenomics.</title>
        <authorList>
            <person name="Engelberts J.P."/>
            <person name="Robbins S.J."/>
            <person name="De Goeij J.M."/>
            <person name="Aranda M."/>
            <person name="Bell S.C."/>
            <person name="Webster N.S."/>
        </authorList>
    </citation>
    <scope>NUCLEOTIDE SEQUENCE</scope>
    <source>
        <strain evidence="9">SB0662_bin_9</strain>
    </source>
</reference>
<feature type="transmembrane region" description="Helical" evidence="7">
    <location>
        <begin position="30"/>
        <end position="53"/>
    </location>
</feature>
<keyword evidence="2 7" id="KW-0813">Transport</keyword>
<evidence type="ECO:0000256" key="5">
    <source>
        <dbReference type="ARBA" id="ARBA00022989"/>
    </source>
</evidence>
<keyword evidence="6 7" id="KW-0472">Membrane</keyword>
<evidence type="ECO:0000259" key="8">
    <source>
        <dbReference type="PROSITE" id="PS50928"/>
    </source>
</evidence>
<name>A0A6B1DUS2_9CHLR</name>
<comment type="subcellular location">
    <subcellularLocation>
        <location evidence="1 7">Cell membrane</location>
        <topology evidence="1 7">Multi-pass membrane protein</topology>
    </subcellularLocation>
</comment>
<feature type="transmembrane region" description="Helical" evidence="7">
    <location>
        <begin position="131"/>
        <end position="155"/>
    </location>
</feature>
<dbReference type="PANTHER" id="PTHR43744:SF8">
    <property type="entry name" value="SN-GLYCEROL-3-PHOSPHATE TRANSPORT SYSTEM PERMEASE PROTEIN UGPE"/>
    <property type="match status" value="1"/>
</dbReference>
<evidence type="ECO:0000256" key="3">
    <source>
        <dbReference type="ARBA" id="ARBA00022475"/>
    </source>
</evidence>
<feature type="transmembrane region" description="Helical" evidence="7">
    <location>
        <begin position="284"/>
        <end position="304"/>
    </location>
</feature>
<accession>A0A6B1DUS2</accession>